<dbReference type="Pfam" id="PF26295">
    <property type="entry name" value="PDDEXK_17"/>
    <property type="match status" value="1"/>
</dbReference>
<dbReference type="AlphaFoldDB" id="A0A1H3LE90"/>
<feature type="domain" description="DUF8081" evidence="3">
    <location>
        <begin position="45"/>
        <end position="111"/>
    </location>
</feature>
<dbReference type="RefSeq" id="WP_218128635.1">
    <property type="nucleotide sequence ID" value="NZ_FNPC01000007.1"/>
</dbReference>
<keyword evidence="5" id="KW-1185">Reference proteome</keyword>
<dbReference type="InterPro" id="IPR059118">
    <property type="entry name" value="PDDEXK_dom_halobact"/>
</dbReference>
<gene>
    <name evidence="4" type="ORF">SAMN05216564_10746</name>
</gene>
<reference evidence="5" key="1">
    <citation type="submission" date="2016-10" db="EMBL/GenBank/DDBJ databases">
        <authorList>
            <person name="Varghese N."/>
            <person name="Submissions S."/>
        </authorList>
    </citation>
    <scope>NUCLEOTIDE SEQUENCE [LARGE SCALE GENOMIC DNA]</scope>
    <source>
        <strain evidence="5">DC30,IBRC 10041,KCTC 4046</strain>
    </source>
</reference>
<dbReference type="InterPro" id="IPR058394">
    <property type="entry name" value="DUF8081"/>
</dbReference>
<accession>A0A1H3LE90</accession>
<protein>
    <recommendedName>
        <fullName evidence="6">VRR-NUC domain-containing protein</fullName>
    </recommendedName>
</protein>
<evidence type="ECO:0000259" key="2">
    <source>
        <dbReference type="Pfam" id="PF26295"/>
    </source>
</evidence>
<evidence type="ECO:0000259" key="3">
    <source>
        <dbReference type="Pfam" id="PF26297"/>
    </source>
</evidence>
<evidence type="ECO:0000313" key="5">
    <source>
        <dbReference type="Proteomes" id="UP000199079"/>
    </source>
</evidence>
<sequence length="268" mass="29733">MHDDESDTSQLRFEDGELVEPSSEVENRDVDHIVDPIEPGDRTGFVVEVKPGVLDVNGTLVDAVEAHSRILEFGSRTHAESYARQLSTSGGSLRIQAAAENDPSEVDAYLLADHSPSIKEPAHVDGDTWTFDIGANLYGALGEAILLEAPRPHAIHYFVRQDLTLDEGEVENGLKVDVQPGRFLSVGDDEGRNNWVPDCKVVVKDGWNGPVLERYFCEIKTGNASFERSQIAAMEQLAREERVLKIRMLIEELPDQHSLRIHEVESPA</sequence>
<proteinExistence type="predicted"/>
<feature type="domain" description="PD-(D/E)XK nuclease-like" evidence="2">
    <location>
        <begin position="136"/>
        <end position="264"/>
    </location>
</feature>
<feature type="region of interest" description="Disordered" evidence="1">
    <location>
        <begin position="1"/>
        <end position="26"/>
    </location>
</feature>
<evidence type="ECO:0000256" key="1">
    <source>
        <dbReference type="SAM" id="MobiDB-lite"/>
    </source>
</evidence>
<organism evidence="4 5">
    <name type="scientific">Halopenitus persicus</name>
    <dbReference type="NCBI Taxonomy" id="1048396"/>
    <lineage>
        <taxon>Archaea</taxon>
        <taxon>Methanobacteriati</taxon>
        <taxon>Methanobacteriota</taxon>
        <taxon>Stenosarchaea group</taxon>
        <taxon>Halobacteria</taxon>
        <taxon>Halobacteriales</taxon>
        <taxon>Haloferacaceae</taxon>
        <taxon>Halopenitus</taxon>
    </lineage>
</organism>
<dbReference type="EMBL" id="FNPC01000007">
    <property type="protein sequence ID" value="SDY62723.1"/>
    <property type="molecule type" value="Genomic_DNA"/>
</dbReference>
<dbReference type="Pfam" id="PF26297">
    <property type="entry name" value="DUF8081"/>
    <property type="match status" value="1"/>
</dbReference>
<evidence type="ECO:0000313" key="4">
    <source>
        <dbReference type="EMBL" id="SDY62723.1"/>
    </source>
</evidence>
<dbReference type="Proteomes" id="UP000199079">
    <property type="component" value="Unassembled WGS sequence"/>
</dbReference>
<name>A0A1H3LE90_9EURY</name>
<dbReference type="OrthoDB" id="261502at2157"/>
<evidence type="ECO:0008006" key="6">
    <source>
        <dbReference type="Google" id="ProtNLM"/>
    </source>
</evidence>